<dbReference type="NCBIfam" id="TIGR00377">
    <property type="entry name" value="ant_ant_sig"/>
    <property type="match status" value="1"/>
</dbReference>
<reference evidence="4 5" key="1">
    <citation type="submission" date="2016-03" db="EMBL/GenBank/DDBJ databases">
        <title>Genome sequence of Rhodococcus kyotonensis KB10.</title>
        <authorList>
            <person name="Jeong H."/>
            <person name="Hong C.E."/>
            <person name="Jo S.H."/>
            <person name="Park J.M."/>
        </authorList>
    </citation>
    <scope>NUCLEOTIDE SEQUENCE [LARGE SCALE GENOMIC DNA]</scope>
    <source>
        <strain evidence="4 5">KB10</strain>
    </source>
</reference>
<dbReference type="PANTHER" id="PTHR33495">
    <property type="entry name" value="ANTI-SIGMA FACTOR ANTAGONIST TM_1081-RELATED-RELATED"/>
    <property type="match status" value="1"/>
</dbReference>
<evidence type="ECO:0000313" key="5">
    <source>
        <dbReference type="Proteomes" id="UP000077519"/>
    </source>
</evidence>
<sequence>MTTEPPGRHFHAQVTRDGQVTILTVSGELDVSTVRNLADTARPVAESAEAGLVVDLSDVRFLASSAITELVRTHEHLPAAATMALVAVNNQVVLPIQLSGIDRVMSTFASIPAAVAYIRDRAQAARS</sequence>
<protein>
    <recommendedName>
        <fullName evidence="2">Anti-sigma factor antagonist</fullName>
    </recommendedName>
</protein>
<evidence type="ECO:0000313" key="4">
    <source>
        <dbReference type="EMBL" id="OAK51188.1"/>
    </source>
</evidence>
<dbReference type="PANTHER" id="PTHR33495:SF2">
    <property type="entry name" value="ANTI-SIGMA FACTOR ANTAGONIST TM_1081-RELATED"/>
    <property type="match status" value="1"/>
</dbReference>
<dbReference type="Proteomes" id="UP000077519">
    <property type="component" value="Unassembled WGS sequence"/>
</dbReference>
<evidence type="ECO:0000259" key="3">
    <source>
        <dbReference type="PROSITE" id="PS50801"/>
    </source>
</evidence>
<dbReference type="InterPro" id="IPR003658">
    <property type="entry name" value="Anti-sigma_ant"/>
</dbReference>
<dbReference type="CDD" id="cd07043">
    <property type="entry name" value="STAS_anti-anti-sigma_factors"/>
    <property type="match status" value="1"/>
</dbReference>
<feature type="domain" description="STAS" evidence="3">
    <location>
        <begin position="10"/>
        <end position="118"/>
    </location>
</feature>
<keyword evidence="5" id="KW-1185">Reference proteome</keyword>
<dbReference type="InterPro" id="IPR002645">
    <property type="entry name" value="STAS_dom"/>
</dbReference>
<evidence type="ECO:0000256" key="2">
    <source>
        <dbReference type="RuleBase" id="RU003749"/>
    </source>
</evidence>
<dbReference type="EMBL" id="LVHI01000040">
    <property type="protein sequence ID" value="OAK51188.1"/>
    <property type="molecule type" value="Genomic_DNA"/>
</dbReference>
<dbReference type="RefSeq" id="WP_068431765.1">
    <property type="nucleotide sequence ID" value="NZ_LVHI01000040.1"/>
</dbReference>
<dbReference type="InterPro" id="IPR036513">
    <property type="entry name" value="STAS_dom_sf"/>
</dbReference>
<comment type="caution">
    <text evidence="4">The sequence shown here is derived from an EMBL/GenBank/DDBJ whole genome shotgun (WGS) entry which is preliminary data.</text>
</comment>
<dbReference type="Gene3D" id="3.30.750.24">
    <property type="entry name" value="STAS domain"/>
    <property type="match status" value="1"/>
</dbReference>
<accession>A0A177Y7Q9</accession>
<name>A0A177Y7Q9_9NOCA</name>
<organism evidence="4 5">
    <name type="scientific">Rhodococcoides kyotonense</name>
    <dbReference type="NCBI Taxonomy" id="398843"/>
    <lineage>
        <taxon>Bacteria</taxon>
        <taxon>Bacillati</taxon>
        <taxon>Actinomycetota</taxon>
        <taxon>Actinomycetes</taxon>
        <taxon>Mycobacteriales</taxon>
        <taxon>Nocardiaceae</taxon>
        <taxon>Rhodococcoides</taxon>
    </lineage>
</organism>
<comment type="similarity">
    <text evidence="1 2">Belongs to the anti-sigma-factor antagonist family.</text>
</comment>
<dbReference type="SUPFAM" id="SSF52091">
    <property type="entry name" value="SpoIIaa-like"/>
    <property type="match status" value="1"/>
</dbReference>
<evidence type="ECO:0000256" key="1">
    <source>
        <dbReference type="ARBA" id="ARBA00009013"/>
    </source>
</evidence>
<gene>
    <name evidence="4" type="ORF">A3K89_13290</name>
</gene>
<dbReference type="AlphaFoldDB" id="A0A177Y7Q9"/>
<dbReference type="GO" id="GO:0043856">
    <property type="term" value="F:anti-sigma factor antagonist activity"/>
    <property type="evidence" value="ECO:0007669"/>
    <property type="project" value="InterPro"/>
</dbReference>
<proteinExistence type="inferred from homology"/>
<dbReference type="Pfam" id="PF01740">
    <property type="entry name" value="STAS"/>
    <property type="match status" value="1"/>
</dbReference>
<dbReference type="PROSITE" id="PS50801">
    <property type="entry name" value="STAS"/>
    <property type="match status" value="1"/>
</dbReference>